<dbReference type="GO" id="GO:0016627">
    <property type="term" value="F:oxidoreductase activity, acting on the CH-CH group of donors"/>
    <property type="evidence" value="ECO:0007669"/>
    <property type="project" value="InterPro"/>
</dbReference>
<evidence type="ECO:0000256" key="4">
    <source>
        <dbReference type="ARBA" id="ARBA00022827"/>
    </source>
</evidence>
<dbReference type="InterPro" id="IPR013786">
    <property type="entry name" value="AcylCoA_DH/ox_N"/>
</dbReference>
<dbReference type="Pfam" id="PF02771">
    <property type="entry name" value="Acyl-CoA_dh_N"/>
    <property type="match status" value="1"/>
</dbReference>
<name>A0A2A4FXS2_9SPHN</name>
<dbReference type="Gene3D" id="1.20.140.10">
    <property type="entry name" value="Butyryl-CoA Dehydrogenase, subunit A, domain 3"/>
    <property type="match status" value="1"/>
</dbReference>
<keyword evidence="4 6" id="KW-0274">FAD</keyword>
<evidence type="ECO:0000259" key="9">
    <source>
        <dbReference type="Pfam" id="PF02771"/>
    </source>
</evidence>
<organism evidence="10 11">
    <name type="scientific">Rhizorhabdus dicambivorans</name>
    <dbReference type="NCBI Taxonomy" id="1850238"/>
    <lineage>
        <taxon>Bacteria</taxon>
        <taxon>Pseudomonadati</taxon>
        <taxon>Pseudomonadota</taxon>
        <taxon>Alphaproteobacteria</taxon>
        <taxon>Sphingomonadales</taxon>
        <taxon>Sphingomonadaceae</taxon>
        <taxon>Rhizorhabdus</taxon>
    </lineage>
</organism>
<comment type="caution">
    <text evidence="10">The sequence shown here is derived from an EMBL/GenBank/DDBJ whole genome shotgun (WGS) entry which is preliminary data.</text>
</comment>
<comment type="similarity">
    <text evidence="2 6">Belongs to the acyl-CoA dehydrogenase family.</text>
</comment>
<feature type="domain" description="Acyl-CoA dehydrogenase/oxidase N-terminal" evidence="9">
    <location>
        <begin position="10"/>
        <end position="120"/>
    </location>
</feature>
<dbReference type="GO" id="GO:0050660">
    <property type="term" value="F:flavin adenine dinucleotide binding"/>
    <property type="evidence" value="ECO:0007669"/>
    <property type="project" value="InterPro"/>
</dbReference>
<dbReference type="FunFam" id="2.40.110.10:FF:000011">
    <property type="entry name" value="Acyl-CoA dehydrogenase FadE34"/>
    <property type="match status" value="1"/>
</dbReference>
<accession>A0A2A4FXS2</accession>
<dbReference type="GO" id="GO:0005886">
    <property type="term" value="C:plasma membrane"/>
    <property type="evidence" value="ECO:0007669"/>
    <property type="project" value="TreeGrafter"/>
</dbReference>
<dbReference type="Proteomes" id="UP000218934">
    <property type="component" value="Unassembled WGS sequence"/>
</dbReference>
<dbReference type="InterPro" id="IPR009100">
    <property type="entry name" value="AcylCoA_DH/oxidase_NM_dom_sf"/>
</dbReference>
<feature type="domain" description="Acyl-CoA oxidase/dehydrogenase middle" evidence="8">
    <location>
        <begin position="124"/>
        <end position="217"/>
    </location>
</feature>
<proteinExistence type="inferred from homology"/>
<evidence type="ECO:0000313" key="11">
    <source>
        <dbReference type="Proteomes" id="UP000218934"/>
    </source>
</evidence>
<keyword evidence="5 6" id="KW-0560">Oxidoreductase</keyword>
<dbReference type="PANTHER" id="PTHR43292:SF3">
    <property type="entry name" value="ACYL-COA DEHYDROGENASE FADE29"/>
    <property type="match status" value="1"/>
</dbReference>
<dbReference type="OrthoDB" id="9780544at2"/>
<dbReference type="SUPFAM" id="SSF47203">
    <property type="entry name" value="Acyl-CoA dehydrogenase C-terminal domain-like"/>
    <property type="match status" value="1"/>
</dbReference>
<evidence type="ECO:0000259" key="8">
    <source>
        <dbReference type="Pfam" id="PF02770"/>
    </source>
</evidence>
<dbReference type="EMBL" id="NWUF01000007">
    <property type="protein sequence ID" value="PCE42502.1"/>
    <property type="molecule type" value="Genomic_DNA"/>
</dbReference>
<keyword evidence="11" id="KW-1185">Reference proteome</keyword>
<evidence type="ECO:0000256" key="1">
    <source>
        <dbReference type="ARBA" id="ARBA00001974"/>
    </source>
</evidence>
<dbReference type="SUPFAM" id="SSF56645">
    <property type="entry name" value="Acyl-CoA dehydrogenase NM domain-like"/>
    <property type="match status" value="1"/>
</dbReference>
<dbReference type="Pfam" id="PF00441">
    <property type="entry name" value="Acyl-CoA_dh_1"/>
    <property type="match status" value="1"/>
</dbReference>
<evidence type="ECO:0000259" key="7">
    <source>
        <dbReference type="Pfam" id="PF00441"/>
    </source>
</evidence>
<dbReference type="PANTHER" id="PTHR43292">
    <property type="entry name" value="ACYL-COA DEHYDROGENASE"/>
    <property type="match status" value="1"/>
</dbReference>
<feature type="domain" description="Acyl-CoA dehydrogenase/oxidase C-terminal" evidence="7">
    <location>
        <begin position="230"/>
        <end position="385"/>
    </location>
</feature>
<dbReference type="Gene3D" id="1.10.540.10">
    <property type="entry name" value="Acyl-CoA dehydrogenase/oxidase, N-terminal domain"/>
    <property type="match status" value="1"/>
</dbReference>
<dbReference type="InterPro" id="IPR036250">
    <property type="entry name" value="AcylCo_DH-like_C"/>
</dbReference>
<dbReference type="InterPro" id="IPR046373">
    <property type="entry name" value="Acyl-CoA_Oxase/DH_mid-dom_sf"/>
</dbReference>
<dbReference type="InterPro" id="IPR006091">
    <property type="entry name" value="Acyl-CoA_Oxase/DH_mid-dom"/>
</dbReference>
<dbReference type="Pfam" id="PF02770">
    <property type="entry name" value="Acyl-CoA_dh_M"/>
    <property type="match status" value="1"/>
</dbReference>
<sequence length="394" mass="43512">MDLGYSKNDMAFVEEVQTFLDEAWKNRLPAKGRPDAGLVREFRLLATELGYLYRSIPKAYGGSEQPADPMRGRIIRECFEKARAPMEVPGAGMSMLIPTLLEHGTEEQRQWFIPKTILGEYRWAQGYSEPGAGSDLASLKTNGRLEDGQWIINGQKIWTSQAYSATHMFALVRTEPDAGKHAGISYLLLELDQPGISIRTIHQITGQSEFCEVFFEDARTPADWIVGGRGSGWQISKTTLKHERSNIGGVRTLGLLESLWRLARNVEIDGRPAAEDPQIRDRMMVLEGYVQAQLCCGYYQFAQAVAGGSAGRLPLLNKIAGTRIALEIAQVAQDIIGDRALELANHGETTRRDPGQWVNQIFGSLALSIAGGASNIQRNIIAERGLGLPKDEAI</sequence>
<dbReference type="InterPro" id="IPR009075">
    <property type="entry name" value="AcylCo_DH/oxidase_C"/>
</dbReference>
<evidence type="ECO:0000256" key="6">
    <source>
        <dbReference type="RuleBase" id="RU362125"/>
    </source>
</evidence>
<keyword evidence="3 6" id="KW-0285">Flavoprotein</keyword>
<protein>
    <submittedName>
        <fullName evidence="10">Acyl-CoA dehydrogenase</fullName>
    </submittedName>
</protein>
<dbReference type="Gene3D" id="2.40.110.10">
    <property type="entry name" value="Butyryl-CoA Dehydrogenase, subunit A, domain 2"/>
    <property type="match status" value="1"/>
</dbReference>
<reference evidence="10 11" key="1">
    <citation type="submission" date="2017-09" db="EMBL/GenBank/DDBJ databases">
        <title>The Catabolism of 3,6-Dichlorosalicylic acid is Initiated by the Cytochrome P450 Monooxygenase DsmABC in Rhizorhabdus dicambivorans Ndbn-20.</title>
        <authorList>
            <person name="Na L."/>
        </authorList>
    </citation>
    <scope>NUCLEOTIDE SEQUENCE [LARGE SCALE GENOMIC DNA]</scope>
    <source>
        <strain evidence="10 11">Ndbn-20m</strain>
    </source>
</reference>
<dbReference type="AlphaFoldDB" id="A0A2A4FXS2"/>
<evidence type="ECO:0000313" key="10">
    <source>
        <dbReference type="EMBL" id="PCE42502.1"/>
    </source>
</evidence>
<comment type="cofactor">
    <cofactor evidence="1 6">
        <name>FAD</name>
        <dbReference type="ChEBI" id="CHEBI:57692"/>
    </cofactor>
</comment>
<evidence type="ECO:0000256" key="2">
    <source>
        <dbReference type="ARBA" id="ARBA00009347"/>
    </source>
</evidence>
<evidence type="ECO:0000256" key="5">
    <source>
        <dbReference type="ARBA" id="ARBA00023002"/>
    </source>
</evidence>
<evidence type="ECO:0000256" key="3">
    <source>
        <dbReference type="ARBA" id="ARBA00022630"/>
    </source>
</evidence>
<gene>
    <name evidence="10" type="ORF">COO09_08770</name>
</gene>
<dbReference type="KEGG" id="rdi:CMV14_07310"/>
<dbReference type="InterPro" id="IPR037069">
    <property type="entry name" value="AcylCoA_DH/ox_N_sf"/>
</dbReference>
<dbReference type="InterPro" id="IPR052161">
    <property type="entry name" value="Mycobact_Acyl-CoA_DH"/>
</dbReference>